<keyword evidence="9 16" id="KW-0418">Kinase</keyword>
<gene>
    <name evidence="16" type="ORF">J8TS2_30810</name>
</gene>
<keyword evidence="6" id="KW-0808">Transferase</keyword>
<proteinExistence type="predicted"/>
<comment type="catalytic activity">
    <reaction evidence="1">
        <text>ATP + protein L-histidine = ADP + protein N-phospho-L-histidine.</text>
        <dbReference type="EC" id="2.7.13.3"/>
    </reaction>
</comment>
<keyword evidence="5" id="KW-0597">Phosphoprotein</keyword>
<evidence type="ECO:0000256" key="2">
    <source>
        <dbReference type="ARBA" id="ARBA00004651"/>
    </source>
</evidence>
<dbReference type="PROSITE" id="PS50109">
    <property type="entry name" value="HIS_KIN"/>
    <property type="match status" value="1"/>
</dbReference>
<dbReference type="CDD" id="cd00082">
    <property type="entry name" value="HisKA"/>
    <property type="match status" value="1"/>
</dbReference>
<keyword evidence="7 14" id="KW-0812">Transmembrane</keyword>
<evidence type="ECO:0000256" key="8">
    <source>
        <dbReference type="ARBA" id="ARBA00022741"/>
    </source>
</evidence>
<evidence type="ECO:0000256" key="7">
    <source>
        <dbReference type="ARBA" id="ARBA00022692"/>
    </source>
</evidence>
<evidence type="ECO:0000256" key="5">
    <source>
        <dbReference type="ARBA" id="ARBA00022553"/>
    </source>
</evidence>
<dbReference type="Pfam" id="PF02518">
    <property type="entry name" value="HATPase_c"/>
    <property type="match status" value="1"/>
</dbReference>
<evidence type="ECO:0000313" key="17">
    <source>
        <dbReference type="Proteomes" id="UP000679950"/>
    </source>
</evidence>
<feature type="domain" description="Histidine kinase" evidence="15">
    <location>
        <begin position="120"/>
        <end position="322"/>
    </location>
</feature>
<evidence type="ECO:0000256" key="1">
    <source>
        <dbReference type="ARBA" id="ARBA00000085"/>
    </source>
</evidence>
<organism evidence="16 17">
    <name type="scientific">Lederbergia ruris</name>
    <dbReference type="NCBI Taxonomy" id="217495"/>
    <lineage>
        <taxon>Bacteria</taxon>
        <taxon>Bacillati</taxon>
        <taxon>Bacillota</taxon>
        <taxon>Bacilli</taxon>
        <taxon>Bacillales</taxon>
        <taxon>Bacillaceae</taxon>
        <taxon>Lederbergia</taxon>
    </lineage>
</organism>
<feature type="transmembrane region" description="Helical" evidence="14">
    <location>
        <begin position="9"/>
        <end position="28"/>
    </location>
</feature>
<dbReference type="PANTHER" id="PTHR45453">
    <property type="entry name" value="PHOSPHATE REGULON SENSOR PROTEIN PHOR"/>
    <property type="match status" value="1"/>
</dbReference>
<keyword evidence="13 14" id="KW-0472">Membrane</keyword>
<accession>A0ABQ4KLK5</accession>
<sequence>MRLFLRDHFLLILVNVLQILILLLVFWMDGYHNLSLHFYALFLATFILMLYLTFRYLLHRRFYNRLSNPMNQMDEAFETLDTAPLAKALGELLKRQHRIYMNELDQQEKRRNDHLTFINQWVHQMKTPLSVIELITQENDDEHLESIREETDKLEKGLEMVLYAARLEMFEQDFQVEPVSLKSVIEAAIRENKRFFIKNHVYPEVHVSGTTVESDEKWLEFIFNQLITNAVKYSTGKGRKVVITETKDALETIVTVQDYGVGIPKTDVKRVFNPFFTGENGRNYRESTGMGLYLVKEVCEKLGHKIELTSVRGEGTSVQIRF</sequence>
<evidence type="ECO:0000313" key="16">
    <source>
        <dbReference type="EMBL" id="GIN58762.1"/>
    </source>
</evidence>
<dbReference type="InterPro" id="IPR036890">
    <property type="entry name" value="HATPase_C_sf"/>
</dbReference>
<feature type="transmembrane region" description="Helical" evidence="14">
    <location>
        <begin position="34"/>
        <end position="58"/>
    </location>
</feature>
<evidence type="ECO:0000256" key="14">
    <source>
        <dbReference type="SAM" id="Phobius"/>
    </source>
</evidence>
<comment type="caution">
    <text evidence="16">The sequence shown here is derived from an EMBL/GenBank/DDBJ whole genome shotgun (WGS) entry which is preliminary data.</text>
</comment>
<dbReference type="PRINTS" id="PR00344">
    <property type="entry name" value="BCTRLSENSOR"/>
</dbReference>
<name>A0ABQ4KLK5_9BACI</name>
<keyword evidence="4" id="KW-1003">Cell membrane</keyword>
<keyword evidence="10" id="KW-0067">ATP-binding</keyword>
<evidence type="ECO:0000256" key="9">
    <source>
        <dbReference type="ARBA" id="ARBA00022777"/>
    </source>
</evidence>
<evidence type="ECO:0000256" key="11">
    <source>
        <dbReference type="ARBA" id="ARBA00022989"/>
    </source>
</evidence>
<dbReference type="Gene3D" id="3.30.565.10">
    <property type="entry name" value="Histidine kinase-like ATPase, C-terminal domain"/>
    <property type="match status" value="1"/>
</dbReference>
<dbReference type="InterPro" id="IPR004358">
    <property type="entry name" value="Sig_transdc_His_kin-like_C"/>
</dbReference>
<dbReference type="GO" id="GO:0016301">
    <property type="term" value="F:kinase activity"/>
    <property type="evidence" value="ECO:0007669"/>
    <property type="project" value="UniProtKB-KW"/>
</dbReference>
<evidence type="ECO:0000256" key="3">
    <source>
        <dbReference type="ARBA" id="ARBA00012438"/>
    </source>
</evidence>
<dbReference type="InterPro" id="IPR003661">
    <property type="entry name" value="HisK_dim/P_dom"/>
</dbReference>
<keyword evidence="8" id="KW-0547">Nucleotide-binding</keyword>
<evidence type="ECO:0000256" key="10">
    <source>
        <dbReference type="ARBA" id="ARBA00022840"/>
    </source>
</evidence>
<dbReference type="SUPFAM" id="SSF55874">
    <property type="entry name" value="ATPase domain of HSP90 chaperone/DNA topoisomerase II/histidine kinase"/>
    <property type="match status" value="1"/>
</dbReference>
<dbReference type="InterPro" id="IPR050351">
    <property type="entry name" value="BphY/WalK/GraS-like"/>
</dbReference>
<evidence type="ECO:0000256" key="13">
    <source>
        <dbReference type="ARBA" id="ARBA00023136"/>
    </source>
</evidence>
<dbReference type="InterPro" id="IPR003594">
    <property type="entry name" value="HATPase_dom"/>
</dbReference>
<keyword evidence="12" id="KW-0902">Two-component regulatory system</keyword>
<reference evidence="16 17" key="1">
    <citation type="submission" date="2021-03" db="EMBL/GenBank/DDBJ databases">
        <title>Antimicrobial resistance genes in bacteria isolated from Japanese honey, and their potential for conferring macrolide and lincosamide resistance in the American foulbrood pathogen Paenibacillus larvae.</title>
        <authorList>
            <person name="Okamoto M."/>
            <person name="Kumagai M."/>
            <person name="Kanamori H."/>
            <person name="Takamatsu D."/>
        </authorList>
    </citation>
    <scope>NUCLEOTIDE SEQUENCE [LARGE SCALE GENOMIC DNA]</scope>
    <source>
        <strain evidence="16 17">J8TS2</strain>
    </source>
</reference>
<dbReference type="Proteomes" id="UP000679950">
    <property type="component" value="Unassembled WGS sequence"/>
</dbReference>
<dbReference type="InterPro" id="IPR005467">
    <property type="entry name" value="His_kinase_dom"/>
</dbReference>
<dbReference type="SMART" id="SM00387">
    <property type="entry name" value="HATPase_c"/>
    <property type="match status" value="1"/>
</dbReference>
<dbReference type="PANTHER" id="PTHR45453:SF2">
    <property type="entry name" value="HISTIDINE KINASE"/>
    <property type="match status" value="1"/>
</dbReference>
<dbReference type="EC" id="2.7.13.3" evidence="3"/>
<comment type="subcellular location">
    <subcellularLocation>
        <location evidence="2">Cell membrane</location>
        <topology evidence="2">Multi-pass membrane protein</topology>
    </subcellularLocation>
</comment>
<evidence type="ECO:0000256" key="12">
    <source>
        <dbReference type="ARBA" id="ARBA00023012"/>
    </source>
</evidence>
<keyword evidence="11 14" id="KW-1133">Transmembrane helix</keyword>
<dbReference type="EMBL" id="BORB01000029">
    <property type="protein sequence ID" value="GIN58762.1"/>
    <property type="molecule type" value="Genomic_DNA"/>
</dbReference>
<evidence type="ECO:0000256" key="4">
    <source>
        <dbReference type="ARBA" id="ARBA00022475"/>
    </source>
</evidence>
<evidence type="ECO:0000256" key="6">
    <source>
        <dbReference type="ARBA" id="ARBA00022679"/>
    </source>
</evidence>
<protein>
    <recommendedName>
        <fullName evidence="3">histidine kinase</fullName>
        <ecNumber evidence="3">2.7.13.3</ecNumber>
    </recommendedName>
</protein>
<keyword evidence="17" id="KW-1185">Reference proteome</keyword>
<evidence type="ECO:0000259" key="15">
    <source>
        <dbReference type="PROSITE" id="PS50109"/>
    </source>
</evidence>